<comment type="caution">
    <text evidence="1">The sequence shown here is derived from an EMBL/GenBank/DDBJ whole genome shotgun (WGS) entry which is preliminary data.</text>
</comment>
<organism evidence="1 2">
    <name type="scientific">Endomicrobium trichonymphae</name>
    <dbReference type="NCBI Taxonomy" id="1408204"/>
    <lineage>
        <taxon>Bacteria</taxon>
        <taxon>Pseudomonadati</taxon>
        <taxon>Elusimicrobiota</taxon>
        <taxon>Endomicrobiia</taxon>
        <taxon>Endomicrobiales</taxon>
        <taxon>Endomicrobiaceae</taxon>
        <taxon>Candidatus Endomicrobiellum</taxon>
    </lineage>
</organism>
<evidence type="ECO:0000313" key="2">
    <source>
        <dbReference type="Proteomes" id="UP000095237"/>
    </source>
</evidence>
<sequence length="92" mass="10895">MKKNQFLYLKDCKIDMHLFYGKDTFSYLTHIWDGIVEHLKSWKTVVLDLSEVNFHLALEIAFNEIKDLSVALFKKLLSNNEVYNQILLTLFP</sequence>
<evidence type="ECO:0000313" key="1">
    <source>
        <dbReference type="EMBL" id="OEG70814.1"/>
    </source>
</evidence>
<name>A0A1E5IK56_ENDTX</name>
<dbReference type="Proteomes" id="UP000095237">
    <property type="component" value="Unassembled WGS sequence"/>
</dbReference>
<gene>
    <name evidence="1" type="ORF">ATZ36_17765</name>
</gene>
<proteinExistence type="predicted"/>
<keyword evidence="2" id="KW-1185">Reference proteome</keyword>
<reference evidence="1 2" key="1">
    <citation type="submission" date="2015-11" db="EMBL/GenBank/DDBJ databases">
        <title>Evidence for parallel genomic evolution in an endosymbiosis of termite gut flagellates.</title>
        <authorList>
            <person name="Zheng H."/>
        </authorList>
    </citation>
    <scope>NUCLEOTIDE SEQUENCE [LARGE SCALE GENOMIC DNA]</scope>
    <source>
        <strain evidence="1 2">CET450</strain>
    </source>
</reference>
<protein>
    <submittedName>
        <fullName evidence="1">Uncharacterized protein</fullName>
    </submittedName>
</protein>
<dbReference type="AlphaFoldDB" id="A0A1E5IK56"/>
<dbReference type="EMBL" id="LNVX01000291">
    <property type="protein sequence ID" value="OEG70814.1"/>
    <property type="molecule type" value="Genomic_DNA"/>
</dbReference>
<accession>A0A1E5IK56</accession>